<sequence>MLSIKNDYEAIVLGGLLHDIGKLLHRCDIYRDGRKYKCKLSSTRHQALSADFLDLLEENNILKKNELLKTILQRHHEDFKMESMFKVQDLKAGNDKTLAYIISRADNYSSAERSDKEGREGSYRTRPLDSVLHTLSITNDYNLPITKYKLNPFSYKHIFPQNFDKNEQEDLTYIVRNFIKEVKDLKCDDFNSFYITMYNIIKKYTWCLASDTQSGLCDISLFDHLKTTSAIGVASYLYHLENNTLDEKSVKNNDEDKFMVVGFRLEGSKNYIEDIRTNKNSAKRLRGKSFYINILTQAMSYKIINNLNLTISNIVLNMGDKFYIIAPKSKKVQKIIKETRQEINDYLYNKFEGELYLNLAAKSANGNNLKEFTNILDDINYGFEKNKNKVHAENVLLKPIINHGFEIGGMCSTCEKMLVKKNENECEFCKDEINIGTYLSKAKYIGFYNDDIDYTQKIKLFSKDCMYVAFYEKKEDIIKNPYIIYNIQNTDLLNNYPNGFKFYANYVPTKDTEVLTFEEISSLSKGVNNIGVLKIGMDDLDMLMSIGLIDIENKKDINELKRLSQEDEGEEKLHDYTTISRLSTLNENINAFLNNYIYNTFKNTSSNEVKLINGVSVNINLSNQYVLNNTNDTITIVGPWNEVIFTAKFINDEFKKLVSNNKDVTLSCGISIIKNKEPIMSGLKEASDNLEKSKANGGNGLIVFDKFINWDKFDEVFEFGEFVYKNMRVNPHYDDSIYAQSFVYRLLNYTNMANEYKSSNGQKLENLMYISKFTYDISRNLVPKIANIYNLDINKKEDKEKLYQKSEIRRLVECFEDIDFLYRYMNVVLNYAVRKNRGDN</sequence>
<evidence type="ECO:0000256" key="8">
    <source>
        <dbReference type="ARBA" id="ARBA00022801"/>
    </source>
</evidence>
<dbReference type="GO" id="GO:0005524">
    <property type="term" value="F:ATP binding"/>
    <property type="evidence" value="ECO:0007669"/>
    <property type="project" value="UniProtKB-KW"/>
</dbReference>
<dbReference type="GO" id="GO:0004527">
    <property type="term" value="F:exonuclease activity"/>
    <property type="evidence" value="ECO:0007669"/>
    <property type="project" value="UniProtKB-KW"/>
</dbReference>
<keyword evidence="5" id="KW-0540">Nuclease</keyword>
<dbReference type="GO" id="GO:0016740">
    <property type="term" value="F:transferase activity"/>
    <property type="evidence" value="ECO:0007669"/>
    <property type="project" value="UniProtKB-KW"/>
</dbReference>
<accession>A0A371ITK8</accession>
<dbReference type="AlphaFoldDB" id="A0A371ITK8"/>
<reference evidence="14 15" key="1">
    <citation type="journal article" date="2017" name="Genome Announc.">
        <title>Draft Genome Sequence of Romboutsia maritimum sp. nov. Strain CCRI-22766(T), Isolated from Coastal Estuarine Mud.</title>
        <authorList>
            <person name="Maheux A.F."/>
            <person name="Boudreau D.K."/>
            <person name="Berube E."/>
            <person name="Boissinot M."/>
            <person name="Raymond F."/>
            <person name="Brodeur S."/>
            <person name="Corbeil J."/>
            <person name="Brightwell G."/>
            <person name="Broda D."/>
            <person name="Omar R.F."/>
            <person name="Bergeron M.G."/>
        </authorList>
    </citation>
    <scope>NUCLEOTIDE SEQUENCE [LARGE SCALE GENOMIC DNA]</scope>
    <source>
        <strain evidence="14 15">CCRI-22766</strain>
    </source>
</reference>
<dbReference type="SUPFAM" id="SSF109604">
    <property type="entry name" value="HD-domain/PDEase-like"/>
    <property type="match status" value="1"/>
</dbReference>
<dbReference type="Gene3D" id="1.10.3210.10">
    <property type="entry name" value="Hypothetical protein af1432"/>
    <property type="match status" value="1"/>
</dbReference>
<dbReference type="EMBL" id="NOJZ02000008">
    <property type="protein sequence ID" value="RDY23795.1"/>
    <property type="molecule type" value="Genomic_DNA"/>
</dbReference>
<evidence type="ECO:0000256" key="3">
    <source>
        <dbReference type="ARBA" id="ARBA00014333"/>
    </source>
</evidence>
<evidence type="ECO:0000256" key="2">
    <source>
        <dbReference type="ARBA" id="ARBA00005700"/>
    </source>
</evidence>
<dbReference type="Gene3D" id="3.30.70.270">
    <property type="match status" value="1"/>
</dbReference>
<evidence type="ECO:0000256" key="9">
    <source>
        <dbReference type="ARBA" id="ARBA00022839"/>
    </source>
</evidence>
<dbReference type="InterPro" id="IPR013408">
    <property type="entry name" value="Cas10/Csm1"/>
</dbReference>
<keyword evidence="8" id="KW-0378">Hydrolase</keyword>
<dbReference type="PANTHER" id="PTHR36528:SF1">
    <property type="entry name" value="CRISPR SYSTEM SINGLE-STRAND-SPECIFIC DEOXYRIBONUCLEASE CAS10_CSM1 (SUBTYPE III-A)"/>
    <property type="match status" value="1"/>
</dbReference>
<dbReference type="Pfam" id="PF22335">
    <property type="entry name" value="Cas10-Cmr2_palm2"/>
    <property type="match status" value="1"/>
</dbReference>
<dbReference type="Pfam" id="PF01966">
    <property type="entry name" value="HD"/>
    <property type="match status" value="1"/>
</dbReference>
<keyword evidence="6" id="KW-0547">Nucleotide-binding</keyword>
<keyword evidence="11" id="KW-0051">Antiviral defense</keyword>
<dbReference type="InterPro" id="IPR052117">
    <property type="entry name" value="Cas10/Csm1_subtype-III-A"/>
</dbReference>
<dbReference type="OrthoDB" id="9804747at2"/>
<name>A0A371ITK8_9FIRM</name>
<keyword evidence="9" id="KW-0269">Exonuclease</keyword>
<dbReference type="GO" id="GO:0051607">
    <property type="term" value="P:defense response to virus"/>
    <property type="evidence" value="ECO:0007669"/>
    <property type="project" value="UniProtKB-KW"/>
</dbReference>
<keyword evidence="7" id="KW-0255">Endonuclease</keyword>
<dbReference type="InterPro" id="IPR000160">
    <property type="entry name" value="GGDEF_dom"/>
</dbReference>
<evidence type="ECO:0000256" key="12">
    <source>
        <dbReference type="ARBA" id="ARBA00032922"/>
    </source>
</evidence>
<dbReference type="Proteomes" id="UP000243494">
    <property type="component" value="Unassembled WGS sequence"/>
</dbReference>
<evidence type="ECO:0000256" key="11">
    <source>
        <dbReference type="ARBA" id="ARBA00023118"/>
    </source>
</evidence>
<dbReference type="InterPro" id="IPR043128">
    <property type="entry name" value="Rev_trsase/Diguanyl_cyclase"/>
</dbReference>
<dbReference type="InterPro" id="IPR006674">
    <property type="entry name" value="HD_domain"/>
</dbReference>
<keyword evidence="15" id="KW-1185">Reference proteome</keyword>
<evidence type="ECO:0000259" key="13">
    <source>
        <dbReference type="PROSITE" id="PS50887"/>
    </source>
</evidence>
<evidence type="ECO:0000256" key="4">
    <source>
        <dbReference type="ARBA" id="ARBA00022679"/>
    </source>
</evidence>
<evidence type="ECO:0000313" key="14">
    <source>
        <dbReference type="EMBL" id="RDY23795.1"/>
    </source>
</evidence>
<evidence type="ECO:0000256" key="1">
    <source>
        <dbReference type="ARBA" id="ARBA00001968"/>
    </source>
</evidence>
<dbReference type="GO" id="GO:0004519">
    <property type="term" value="F:endonuclease activity"/>
    <property type="evidence" value="ECO:0007669"/>
    <property type="project" value="UniProtKB-KW"/>
</dbReference>
<organism evidence="14 15">
    <name type="scientific">Romboutsia maritimum</name>
    <dbReference type="NCBI Taxonomy" id="2020948"/>
    <lineage>
        <taxon>Bacteria</taxon>
        <taxon>Bacillati</taxon>
        <taxon>Bacillota</taxon>
        <taxon>Clostridia</taxon>
        <taxon>Peptostreptococcales</taxon>
        <taxon>Peptostreptococcaceae</taxon>
        <taxon>Romboutsia</taxon>
    </lineage>
</organism>
<evidence type="ECO:0000256" key="7">
    <source>
        <dbReference type="ARBA" id="ARBA00022759"/>
    </source>
</evidence>
<proteinExistence type="inferred from homology"/>
<gene>
    <name evidence="14" type="primary">cas10</name>
    <name evidence="14" type="ORF">CHF27_006645</name>
</gene>
<comment type="caution">
    <text evidence="14">The sequence shown here is derived from an EMBL/GenBank/DDBJ whole genome shotgun (WGS) entry which is preliminary data.</text>
</comment>
<comment type="cofactor">
    <cofactor evidence="1">
        <name>a divalent metal cation</name>
        <dbReference type="ChEBI" id="CHEBI:60240"/>
    </cofactor>
</comment>
<keyword evidence="4" id="KW-0808">Transferase</keyword>
<dbReference type="PANTHER" id="PTHR36528">
    <property type="entry name" value="CRISPR SYSTEM SINGLE-STRAND-SPECIFIC DEOXYRIBONUCLEASE CAS10/CSM1 (SUBTYPE III-A)"/>
    <property type="match status" value="1"/>
</dbReference>
<evidence type="ECO:0000313" key="15">
    <source>
        <dbReference type="Proteomes" id="UP000243494"/>
    </source>
</evidence>
<dbReference type="InterPro" id="IPR054767">
    <property type="entry name" value="Cas10-Cmr2_palm2"/>
</dbReference>
<dbReference type="InterPro" id="IPR041062">
    <property type="entry name" value="Csm1_B"/>
</dbReference>
<evidence type="ECO:0000256" key="10">
    <source>
        <dbReference type="ARBA" id="ARBA00022840"/>
    </source>
</evidence>
<feature type="domain" description="GGDEF" evidence="13">
    <location>
        <begin position="542"/>
        <end position="706"/>
    </location>
</feature>
<dbReference type="PROSITE" id="PS50887">
    <property type="entry name" value="GGDEF"/>
    <property type="match status" value="1"/>
</dbReference>
<protein>
    <recommendedName>
        <fullName evidence="3">CRISPR system single-strand-specific deoxyribonuclease Cas10/Csm1 (subtype III-A)</fullName>
    </recommendedName>
    <alternativeName>
        <fullName evidence="12">Cyclic oligoadenylate synthase</fullName>
    </alternativeName>
</protein>
<dbReference type="Pfam" id="PF18211">
    <property type="entry name" value="Csm1_B"/>
    <property type="match status" value="1"/>
</dbReference>
<dbReference type="NCBIfam" id="TIGR02578">
    <property type="entry name" value="cas_TM1811_Csm1"/>
    <property type="match status" value="1"/>
</dbReference>
<evidence type="ECO:0000256" key="6">
    <source>
        <dbReference type="ARBA" id="ARBA00022741"/>
    </source>
</evidence>
<evidence type="ECO:0000256" key="5">
    <source>
        <dbReference type="ARBA" id="ARBA00022722"/>
    </source>
</evidence>
<keyword evidence="10" id="KW-0067">ATP-binding</keyword>
<comment type="similarity">
    <text evidence="2">Belongs to the CRISPR-associated Cas10/Csm1 family.</text>
</comment>
<dbReference type="RefSeq" id="WP_095404413.1">
    <property type="nucleotide sequence ID" value="NZ_NOJZ02000008.1"/>
</dbReference>